<name>A0A7W9FF27_9CAUL</name>
<dbReference type="Proteomes" id="UP000545037">
    <property type="component" value="Unassembled WGS sequence"/>
</dbReference>
<reference evidence="1 2" key="1">
    <citation type="submission" date="2020-08" db="EMBL/GenBank/DDBJ databases">
        <title>Genomic Encyclopedia of Type Strains, Phase IV (KMG-IV): sequencing the most valuable type-strain genomes for metagenomic binning, comparative biology and taxonomic classification.</title>
        <authorList>
            <person name="Goeker M."/>
        </authorList>
    </citation>
    <scope>NUCLEOTIDE SEQUENCE [LARGE SCALE GENOMIC DNA]</scope>
    <source>
        <strain evidence="1 2">DSM 4737</strain>
    </source>
</reference>
<keyword evidence="2" id="KW-1185">Reference proteome</keyword>
<evidence type="ECO:0000313" key="2">
    <source>
        <dbReference type="Proteomes" id="UP000545037"/>
    </source>
</evidence>
<dbReference type="AlphaFoldDB" id="A0A7W9FF27"/>
<protein>
    <submittedName>
        <fullName evidence="1">Asparagine N-glycosylation enzyme membrane subunit Stt3</fullName>
    </submittedName>
</protein>
<accession>A0A7W9FF27</accession>
<proteinExistence type="predicted"/>
<sequence length="44" mass="4785">MGYALQKNRGRKRVLFGAVAAVPTFFFVRATSEPQAVLFAAALL</sequence>
<gene>
    <name evidence="1" type="ORF">GGR13_000710</name>
</gene>
<evidence type="ECO:0000313" key="1">
    <source>
        <dbReference type="EMBL" id="MBB5745138.1"/>
    </source>
</evidence>
<dbReference type="RefSeq" id="WP_281380535.1">
    <property type="nucleotide sequence ID" value="NZ_JACHOR010000001.1"/>
</dbReference>
<organism evidence="1 2">
    <name type="scientific">Brevundimonas variabilis</name>
    <dbReference type="NCBI Taxonomy" id="74312"/>
    <lineage>
        <taxon>Bacteria</taxon>
        <taxon>Pseudomonadati</taxon>
        <taxon>Pseudomonadota</taxon>
        <taxon>Alphaproteobacteria</taxon>
        <taxon>Caulobacterales</taxon>
        <taxon>Caulobacteraceae</taxon>
        <taxon>Brevundimonas</taxon>
    </lineage>
</organism>
<dbReference type="EMBL" id="JACHOR010000001">
    <property type="protein sequence ID" value="MBB5745138.1"/>
    <property type="molecule type" value="Genomic_DNA"/>
</dbReference>
<comment type="caution">
    <text evidence="1">The sequence shown here is derived from an EMBL/GenBank/DDBJ whole genome shotgun (WGS) entry which is preliminary data.</text>
</comment>